<keyword evidence="1" id="KW-0472">Membrane</keyword>
<dbReference type="InterPro" id="IPR025327">
    <property type="entry name" value="DUF4233"/>
</dbReference>
<protein>
    <submittedName>
        <fullName evidence="2">DUF4233 domain-containing protein</fullName>
    </submittedName>
</protein>
<keyword evidence="3" id="KW-1185">Reference proteome</keyword>
<name>A0A5Q2FJE1_9ACTN</name>
<feature type="transmembrane region" description="Helical" evidence="1">
    <location>
        <begin position="32"/>
        <end position="52"/>
    </location>
</feature>
<dbReference type="Proteomes" id="UP000386847">
    <property type="component" value="Chromosome"/>
</dbReference>
<dbReference type="EMBL" id="CP045725">
    <property type="protein sequence ID" value="QGF25313.1"/>
    <property type="molecule type" value="Genomic_DNA"/>
</dbReference>
<dbReference type="Pfam" id="PF14017">
    <property type="entry name" value="DUF4233"/>
    <property type="match status" value="1"/>
</dbReference>
<feature type="transmembrane region" description="Helical" evidence="1">
    <location>
        <begin position="7"/>
        <end position="26"/>
    </location>
</feature>
<gene>
    <name evidence="2" type="ORF">Rai3103_16720</name>
</gene>
<reference evidence="2 3" key="1">
    <citation type="submission" date="2019-10" db="EMBL/GenBank/DDBJ databases">
        <title>Genomic analysis of Raineyella sp. CBA3103.</title>
        <authorList>
            <person name="Roh S.W."/>
        </authorList>
    </citation>
    <scope>NUCLEOTIDE SEQUENCE [LARGE SCALE GENOMIC DNA]</scope>
    <source>
        <strain evidence="2 3">CBA3103</strain>
    </source>
</reference>
<sequence length="105" mass="11031">MIRVLMMTLYFEVVVFGLSLAVMIMIDGVRPVTAGALAGSAAMLALVAGVTIRRPCGQLLGWLTQLVGIALGIVSPVMYVVGAIFAGLYVACFVLGRRIEASRTA</sequence>
<evidence type="ECO:0000313" key="3">
    <source>
        <dbReference type="Proteomes" id="UP000386847"/>
    </source>
</evidence>
<keyword evidence="1" id="KW-1133">Transmembrane helix</keyword>
<evidence type="ECO:0000313" key="2">
    <source>
        <dbReference type="EMBL" id="QGF25313.1"/>
    </source>
</evidence>
<evidence type="ECO:0000256" key="1">
    <source>
        <dbReference type="SAM" id="Phobius"/>
    </source>
</evidence>
<dbReference type="AlphaFoldDB" id="A0A5Q2FJE1"/>
<keyword evidence="1" id="KW-0812">Transmembrane</keyword>
<dbReference type="KEGG" id="rain:Rai3103_16720"/>
<proteinExistence type="predicted"/>
<accession>A0A5Q2FJE1</accession>
<organism evidence="2 3">
    <name type="scientific">Raineyella fluvialis</name>
    <dbReference type="NCBI Taxonomy" id="2662261"/>
    <lineage>
        <taxon>Bacteria</taxon>
        <taxon>Bacillati</taxon>
        <taxon>Actinomycetota</taxon>
        <taxon>Actinomycetes</taxon>
        <taxon>Propionibacteriales</taxon>
        <taxon>Propionibacteriaceae</taxon>
        <taxon>Raineyella</taxon>
    </lineage>
</organism>